<sequence length="400" mass="45876">MPDCYLKLAAAAAAAGYLSLVFALRWRKYDEVHRKYQHRLPDKRDAQGLTPAEAQDVVHLALGWDMPFLMTMALEFALFQTYAVPSISKLLLATRELASRETVSKRVADTELLLTTWATCPINGYFPGATNDPGQPIDPRAALSLARVNWLHSKYNISWAEKYGWRSFSDLEKHAWFVYWVEIGKRMNIKDIPPTFEALSEWREQYEKEHMKPAPSNAKVAKFTADELLFPFPKAFGIKEFGRRVTVCLMSERVRVAMMEEAQPWFMHAATLGALRALAFWNKYLMLPRRKMTSLVEIDMPRVDPATGKVRRMHPLVFQSRPWYMPQPEGFLSGIVTRLSVFFGIREFPPGPQFESEGYNIQEMGPAKFKDEGHDEIEEAASALLGCPIPKAYRMRDTKE</sequence>
<dbReference type="AlphaFoldDB" id="D8Q7B7"/>
<dbReference type="OMA" id="IARTRWI"/>
<reference evidence="1 2" key="1">
    <citation type="journal article" date="2010" name="Nat. Biotechnol.">
        <title>Genome sequence of the model mushroom Schizophyllum commune.</title>
        <authorList>
            <person name="Ohm R.A."/>
            <person name="de Jong J.F."/>
            <person name="Lugones L.G."/>
            <person name="Aerts A."/>
            <person name="Kothe E."/>
            <person name="Stajich J.E."/>
            <person name="de Vries R.P."/>
            <person name="Record E."/>
            <person name="Levasseur A."/>
            <person name="Baker S.E."/>
            <person name="Bartholomew K.A."/>
            <person name="Coutinho P.M."/>
            <person name="Erdmann S."/>
            <person name="Fowler T.J."/>
            <person name="Gathman A.C."/>
            <person name="Lombard V."/>
            <person name="Henrissat B."/>
            <person name="Knabe N."/>
            <person name="Kuees U."/>
            <person name="Lilly W.W."/>
            <person name="Lindquist E."/>
            <person name="Lucas S."/>
            <person name="Magnuson J.K."/>
            <person name="Piumi F."/>
            <person name="Raudaskoski M."/>
            <person name="Salamov A."/>
            <person name="Schmutz J."/>
            <person name="Schwarze F.W.M.R."/>
            <person name="vanKuyk P.A."/>
            <person name="Horton J.S."/>
            <person name="Grigoriev I.V."/>
            <person name="Woesten H.A.B."/>
        </authorList>
    </citation>
    <scope>NUCLEOTIDE SEQUENCE [LARGE SCALE GENOMIC DNA]</scope>
    <source>
        <strain evidence="2">H4-8 / FGSC 9210</strain>
    </source>
</reference>
<dbReference type="VEuPathDB" id="FungiDB:SCHCODRAFT_02749546"/>
<dbReference type="eggNOG" id="ENOG502S1KN">
    <property type="taxonomic scope" value="Eukaryota"/>
</dbReference>
<evidence type="ECO:0000313" key="1">
    <source>
        <dbReference type="EMBL" id="EFI96389.1"/>
    </source>
</evidence>
<accession>D8Q7B7</accession>
<dbReference type="Proteomes" id="UP000007431">
    <property type="component" value="Unassembled WGS sequence"/>
</dbReference>
<dbReference type="GO" id="GO:0016491">
    <property type="term" value="F:oxidoreductase activity"/>
    <property type="evidence" value="ECO:0007669"/>
    <property type="project" value="InterPro"/>
</dbReference>
<evidence type="ECO:0008006" key="3">
    <source>
        <dbReference type="Google" id="ProtNLM"/>
    </source>
</evidence>
<dbReference type="STRING" id="578458.D8Q7B7"/>
<protein>
    <recommendedName>
        <fullName evidence="3">ER-bound oxygenase mpaB/mpaB'/Rubber oxygenase catalytic domain-containing protein</fullName>
    </recommendedName>
</protein>
<evidence type="ECO:0000313" key="2">
    <source>
        <dbReference type="Proteomes" id="UP000007431"/>
    </source>
</evidence>
<dbReference type="EMBL" id="GL377307">
    <property type="protein sequence ID" value="EFI96389.1"/>
    <property type="molecule type" value="Genomic_DNA"/>
</dbReference>
<organism evidence="2">
    <name type="scientific">Schizophyllum commune (strain H4-8 / FGSC 9210)</name>
    <name type="common">Split gill fungus</name>
    <dbReference type="NCBI Taxonomy" id="578458"/>
    <lineage>
        <taxon>Eukaryota</taxon>
        <taxon>Fungi</taxon>
        <taxon>Dikarya</taxon>
        <taxon>Basidiomycota</taxon>
        <taxon>Agaricomycotina</taxon>
        <taxon>Agaricomycetes</taxon>
        <taxon>Agaricomycetidae</taxon>
        <taxon>Agaricales</taxon>
        <taxon>Schizophyllaceae</taxon>
        <taxon>Schizophyllum</taxon>
    </lineage>
</organism>
<dbReference type="PANTHER" id="PTHR36124:SF1">
    <property type="entry name" value="ER-BOUND OXYGENASE MPAB_MPAB'_RUBBER OXYGENASE CATALYTIC DOMAIN-CONTAINING PROTEIN"/>
    <property type="match status" value="1"/>
</dbReference>
<dbReference type="InParanoid" id="D8Q7B7"/>
<gene>
    <name evidence="1" type="ORF">SCHCODRAFT_56726</name>
</gene>
<keyword evidence="2" id="KW-1185">Reference proteome</keyword>
<proteinExistence type="predicted"/>
<dbReference type="PANTHER" id="PTHR36124">
    <property type="match status" value="1"/>
</dbReference>
<dbReference type="InterPro" id="IPR046366">
    <property type="entry name" value="MPAB"/>
</dbReference>
<name>D8Q7B7_SCHCM</name>
<dbReference type="HOGENOM" id="CLU_039076_0_0_1"/>